<proteinExistence type="predicted"/>
<dbReference type="PROSITE" id="PS00046">
    <property type="entry name" value="HISTONE_H2A"/>
    <property type="match status" value="1"/>
</dbReference>
<dbReference type="PANTHER" id="PTHR20863:SF28">
    <property type="entry name" value="ACYL CARRIER PROTEIN, MITOCHONDRIAL"/>
    <property type="match status" value="1"/>
</dbReference>
<keyword evidence="3" id="KW-0597">Phosphoprotein</keyword>
<dbReference type="InterPro" id="IPR003231">
    <property type="entry name" value="ACP"/>
</dbReference>
<evidence type="ECO:0000313" key="12">
    <source>
        <dbReference type="WBParaSite" id="EgrG_002014700"/>
    </source>
</evidence>
<dbReference type="GO" id="GO:0005739">
    <property type="term" value="C:mitochondrion"/>
    <property type="evidence" value="ECO:0007669"/>
    <property type="project" value="TreeGrafter"/>
</dbReference>
<dbReference type="WBParaSite" id="EgrG_002014700">
    <property type="protein sequence ID" value="EgrG_002014700"/>
    <property type="gene ID" value="EgrG_002014700"/>
</dbReference>
<evidence type="ECO:0000256" key="2">
    <source>
        <dbReference type="ARBA" id="ARBA00022516"/>
    </source>
</evidence>
<evidence type="ECO:0000256" key="3">
    <source>
        <dbReference type="ARBA" id="ARBA00022553"/>
    </source>
</evidence>
<evidence type="ECO:0000256" key="5">
    <source>
        <dbReference type="ARBA" id="ARBA00023098"/>
    </source>
</evidence>
<evidence type="ECO:0000313" key="8">
    <source>
        <dbReference type="EMBL" id="CDS15207.1"/>
    </source>
</evidence>
<dbReference type="AlphaFoldDB" id="U6ITR2"/>
<keyword evidence="1" id="KW-0596">Phosphopantetheine</keyword>
<feature type="compositionally biased region" description="Low complexity" evidence="7">
    <location>
        <begin position="33"/>
        <end position="43"/>
    </location>
</feature>
<reference evidence="8 10" key="1">
    <citation type="journal article" date="2013" name="Nature">
        <title>The genomes of four tapeworm species reveal adaptations to parasitism.</title>
        <authorList>
            <person name="Tsai I.J."/>
            <person name="Zarowiecki M."/>
            <person name="Holroyd N."/>
            <person name="Garciarrubio A."/>
            <person name="Sanchez-Flores A."/>
            <person name="Brooks K.L."/>
            <person name="Tracey A."/>
            <person name="Bobes R.J."/>
            <person name="Fragoso G."/>
            <person name="Sciutto E."/>
            <person name="Aslett M."/>
            <person name="Beasley H."/>
            <person name="Bennett H.M."/>
            <person name="Cai J."/>
            <person name="Camicia F."/>
            <person name="Clark R."/>
            <person name="Cucher M."/>
            <person name="De Silva N."/>
            <person name="Day T.A."/>
            <person name="Deplazes P."/>
            <person name="Estrada K."/>
            <person name="Fernandez C."/>
            <person name="Holland P.W."/>
            <person name="Hou J."/>
            <person name="Hu S."/>
            <person name="Huckvale T."/>
            <person name="Hung S.S."/>
            <person name="Kamenetzky L."/>
            <person name="Keane J.A."/>
            <person name="Kiss F."/>
            <person name="Koziol U."/>
            <person name="Lambert O."/>
            <person name="Liu K."/>
            <person name="Luo X."/>
            <person name="Luo Y."/>
            <person name="Macchiaroli N."/>
            <person name="Nichol S."/>
            <person name="Paps J."/>
            <person name="Parkinson J."/>
            <person name="Pouchkina-Stantcheva N."/>
            <person name="Riddiford N."/>
            <person name="Rosenzvit M."/>
            <person name="Salinas G."/>
            <person name="Wasmuth J.D."/>
            <person name="Zamanian M."/>
            <person name="Zheng Y."/>
            <person name="Cai X."/>
            <person name="Soberon X."/>
            <person name="Olson P.D."/>
            <person name="Laclette J.P."/>
            <person name="Brehm K."/>
            <person name="Berriman M."/>
            <person name="Garciarrubio A."/>
            <person name="Bobes R.J."/>
            <person name="Fragoso G."/>
            <person name="Sanchez-Flores A."/>
            <person name="Estrada K."/>
            <person name="Cevallos M.A."/>
            <person name="Morett E."/>
            <person name="Gonzalez V."/>
            <person name="Portillo T."/>
            <person name="Ochoa-Leyva A."/>
            <person name="Jose M.V."/>
            <person name="Sciutto E."/>
            <person name="Landa A."/>
            <person name="Jimenez L."/>
            <person name="Valdes V."/>
            <person name="Carrero J.C."/>
            <person name="Larralde C."/>
            <person name="Morales-Montor J."/>
            <person name="Limon-Lason J."/>
            <person name="Soberon X."/>
            <person name="Laclette J.P."/>
        </authorList>
    </citation>
    <scope>NUCLEOTIDE SEQUENCE [LARGE SCALE GENOMIC DNA]</scope>
</reference>
<evidence type="ECO:0000256" key="4">
    <source>
        <dbReference type="ARBA" id="ARBA00022832"/>
    </source>
</evidence>
<dbReference type="Gene3D" id="1.10.1200.10">
    <property type="entry name" value="ACP-like"/>
    <property type="match status" value="1"/>
</dbReference>
<dbReference type="WBParaSite" id="EgrG_002014600">
    <property type="protein sequence ID" value="EgrG_002014600"/>
    <property type="gene ID" value="EgrG_002014600"/>
</dbReference>
<reference evidence="8" key="2">
    <citation type="submission" date="2014-06" db="EMBL/GenBank/DDBJ databases">
        <authorList>
            <person name="Aslett M."/>
        </authorList>
    </citation>
    <scope>NUCLEOTIDE SEQUENCE</scope>
</reference>
<keyword evidence="5" id="KW-0443">Lipid metabolism</keyword>
<evidence type="ECO:0000256" key="1">
    <source>
        <dbReference type="ARBA" id="ARBA00022450"/>
    </source>
</evidence>
<dbReference type="PANTHER" id="PTHR20863">
    <property type="entry name" value="ACYL CARRIER PROTEIN"/>
    <property type="match status" value="1"/>
</dbReference>
<keyword evidence="2" id="KW-0444">Lipid biosynthesis</keyword>
<organism evidence="8">
    <name type="scientific">Echinococcus granulosus</name>
    <name type="common">Hydatid tapeworm</name>
    <dbReference type="NCBI Taxonomy" id="6210"/>
    <lineage>
        <taxon>Eukaryota</taxon>
        <taxon>Metazoa</taxon>
        <taxon>Spiralia</taxon>
        <taxon>Lophotrochozoa</taxon>
        <taxon>Platyhelminthes</taxon>
        <taxon>Cestoda</taxon>
        <taxon>Eucestoda</taxon>
        <taxon>Cyclophyllidea</taxon>
        <taxon>Taeniidae</taxon>
        <taxon>Echinococcus</taxon>
        <taxon>Echinococcus granulosus group</taxon>
    </lineage>
</organism>
<evidence type="ECO:0000313" key="9">
    <source>
        <dbReference type="EMBL" id="CDS15208.1"/>
    </source>
</evidence>
<evidence type="ECO:0000313" key="11">
    <source>
        <dbReference type="WBParaSite" id="EgrG_002014600"/>
    </source>
</evidence>
<gene>
    <name evidence="8" type="ORF">EgrG_002014600</name>
    <name evidence="9" type="ORF">EgrG_002014700</name>
</gene>
<reference evidence="11 12" key="3">
    <citation type="submission" date="2020-10" db="UniProtKB">
        <authorList>
            <consortium name="WormBaseParasite"/>
        </authorList>
    </citation>
    <scope>IDENTIFICATION</scope>
</reference>
<keyword evidence="4" id="KW-0276">Fatty acid metabolism</keyword>
<dbReference type="InterPro" id="IPR032458">
    <property type="entry name" value="Histone_H2A_CS"/>
</dbReference>
<dbReference type="EMBL" id="LK028576">
    <property type="protein sequence ID" value="CDS15207.1"/>
    <property type="molecule type" value="Genomic_DNA"/>
</dbReference>
<accession>U6ITR2</accession>
<dbReference type="Proteomes" id="UP000492820">
    <property type="component" value="Unassembled WGS sequence"/>
</dbReference>
<protein>
    <submittedName>
        <fullName evidence="8 11">PP-binding domain containing protein</fullName>
    </submittedName>
</protein>
<keyword evidence="6" id="KW-0275">Fatty acid biosynthesis</keyword>
<dbReference type="GO" id="GO:0000035">
    <property type="term" value="F:acyl binding"/>
    <property type="evidence" value="ECO:0007669"/>
    <property type="project" value="TreeGrafter"/>
</dbReference>
<dbReference type="EMBL" id="LK028576">
    <property type="protein sequence ID" value="CDS15208.1"/>
    <property type="molecule type" value="Genomic_DNA"/>
</dbReference>
<evidence type="ECO:0000256" key="7">
    <source>
        <dbReference type="SAM" id="MobiDB-lite"/>
    </source>
</evidence>
<dbReference type="SUPFAM" id="SSF47336">
    <property type="entry name" value="ACP-like"/>
    <property type="match status" value="1"/>
</dbReference>
<dbReference type="GO" id="GO:0000036">
    <property type="term" value="F:acyl carrier activity"/>
    <property type="evidence" value="ECO:0007669"/>
    <property type="project" value="TreeGrafter"/>
</dbReference>
<evidence type="ECO:0000256" key="6">
    <source>
        <dbReference type="ARBA" id="ARBA00023160"/>
    </source>
</evidence>
<sequence length="146" mass="16055">MVATGKQLETSLSVSESAGLFFPVTFEAPPVATPSISTTSASTNRSSGREVSRSQVAEIVRLVLCSSSKIDYQKLRDDSQLTTEFGFDHLDRMDMAMALEKAFNLTIPLNNHCDDSVHFDEHFASPHSIVDFISWRLGIPTNSVTD</sequence>
<name>U6ITR2_ECHGR</name>
<dbReference type="InterPro" id="IPR036736">
    <property type="entry name" value="ACP-like_sf"/>
</dbReference>
<evidence type="ECO:0000313" key="10">
    <source>
        <dbReference type="Proteomes" id="UP000492820"/>
    </source>
</evidence>
<feature type="region of interest" description="Disordered" evidence="7">
    <location>
        <begin position="33"/>
        <end position="52"/>
    </location>
</feature>